<dbReference type="PROSITE" id="PS51257">
    <property type="entry name" value="PROKAR_LIPOPROTEIN"/>
    <property type="match status" value="1"/>
</dbReference>
<proteinExistence type="predicted"/>
<dbReference type="Proteomes" id="UP000886842">
    <property type="component" value="Unassembled WGS sequence"/>
</dbReference>
<sequence>MSRFLAPADLDSTVLTSISRRLMLGSTCILGLAGCSRGRPDDDPVEAPTTRQVTTPLGTYDIPIRPPGSPPSTPASTWSRPSPCSSR</sequence>
<name>A0A9D1GY11_9ACTN</name>
<dbReference type="EMBL" id="DVLP01000240">
    <property type="protein sequence ID" value="HIT75492.1"/>
    <property type="molecule type" value="Genomic_DNA"/>
</dbReference>
<evidence type="ECO:0000313" key="2">
    <source>
        <dbReference type="EMBL" id="HIT75492.1"/>
    </source>
</evidence>
<dbReference type="AlphaFoldDB" id="A0A9D1GY11"/>
<reference evidence="2" key="2">
    <citation type="journal article" date="2021" name="PeerJ">
        <title>Extensive microbial diversity within the chicken gut microbiome revealed by metagenomics and culture.</title>
        <authorList>
            <person name="Gilroy R."/>
            <person name="Ravi A."/>
            <person name="Getino M."/>
            <person name="Pursley I."/>
            <person name="Horton D.L."/>
            <person name="Alikhan N.F."/>
            <person name="Baker D."/>
            <person name="Gharbi K."/>
            <person name="Hall N."/>
            <person name="Watson M."/>
            <person name="Adriaenssens E.M."/>
            <person name="Foster-Nyarko E."/>
            <person name="Jarju S."/>
            <person name="Secka A."/>
            <person name="Antonio M."/>
            <person name="Oren A."/>
            <person name="Chaudhuri R.R."/>
            <person name="La Ragione R."/>
            <person name="Hildebrand F."/>
            <person name="Pallen M.J."/>
        </authorList>
    </citation>
    <scope>NUCLEOTIDE SEQUENCE</scope>
    <source>
        <strain evidence="2">ChiGjej1B1-24693</strain>
    </source>
</reference>
<feature type="compositionally biased region" description="Pro residues" evidence="1">
    <location>
        <begin position="64"/>
        <end position="73"/>
    </location>
</feature>
<feature type="region of interest" description="Disordered" evidence="1">
    <location>
        <begin position="36"/>
        <end position="87"/>
    </location>
</feature>
<accession>A0A9D1GY11</accession>
<feature type="compositionally biased region" description="Low complexity" evidence="1">
    <location>
        <begin position="74"/>
        <end position="87"/>
    </location>
</feature>
<gene>
    <name evidence="2" type="ORF">IAA98_07900</name>
</gene>
<organism evidence="2 3">
    <name type="scientific">Candidatus Avipropionibacterium avicola</name>
    <dbReference type="NCBI Taxonomy" id="2840701"/>
    <lineage>
        <taxon>Bacteria</taxon>
        <taxon>Bacillati</taxon>
        <taxon>Actinomycetota</taxon>
        <taxon>Actinomycetes</taxon>
        <taxon>Propionibacteriales</taxon>
        <taxon>Propionibacteriaceae</taxon>
        <taxon>Propionibacteriaceae incertae sedis</taxon>
        <taxon>Candidatus Avipropionibacterium</taxon>
    </lineage>
</organism>
<protein>
    <submittedName>
        <fullName evidence="2">Uncharacterized protein</fullName>
    </submittedName>
</protein>
<reference evidence="2" key="1">
    <citation type="submission" date="2020-10" db="EMBL/GenBank/DDBJ databases">
        <authorList>
            <person name="Gilroy R."/>
        </authorList>
    </citation>
    <scope>NUCLEOTIDE SEQUENCE</scope>
    <source>
        <strain evidence="2">ChiGjej1B1-24693</strain>
    </source>
</reference>
<evidence type="ECO:0000256" key="1">
    <source>
        <dbReference type="SAM" id="MobiDB-lite"/>
    </source>
</evidence>
<comment type="caution">
    <text evidence="2">The sequence shown here is derived from an EMBL/GenBank/DDBJ whole genome shotgun (WGS) entry which is preliminary data.</text>
</comment>
<evidence type="ECO:0000313" key="3">
    <source>
        <dbReference type="Proteomes" id="UP000886842"/>
    </source>
</evidence>